<accession>A0AAJ1YF69</accession>
<dbReference type="AlphaFoldDB" id="A0AAJ1YF69"/>
<sequence length="74" mass="8172">MDPPLILLSRLFASYLWYISRSLKSEGDDDRSQKRIIARAPAPGIGDTGEALSCMDDDNVSFGSILTEIALREI</sequence>
<gene>
    <name evidence="1" type="ORF">RDT67_19065</name>
</gene>
<dbReference type="Proteomes" id="UP001224622">
    <property type="component" value="Unassembled WGS sequence"/>
</dbReference>
<dbReference type="EMBL" id="JAVIGA010000023">
    <property type="protein sequence ID" value="MDQ9128521.1"/>
    <property type="molecule type" value="Genomic_DNA"/>
</dbReference>
<protein>
    <submittedName>
        <fullName evidence="1">Uncharacterized protein</fullName>
    </submittedName>
</protein>
<evidence type="ECO:0000313" key="1">
    <source>
        <dbReference type="EMBL" id="MDQ9128521.1"/>
    </source>
</evidence>
<organism evidence="1 2">
    <name type="scientific">Serratia fonticola</name>
    <dbReference type="NCBI Taxonomy" id="47917"/>
    <lineage>
        <taxon>Bacteria</taxon>
        <taxon>Pseudomonadati</taxon>
        <taxon>Pseudomonadota</taxon>
        <taxon>Gammaproteobacteria</taxon>
        <taxon>Enterobacterales</taxon>
        <taxon>Yersiniaceae</taxon>
        <taxon>Serratia</taxon>
    </lineage>
</organism>
<evidence type="ECO:0000313" key="2">
    <source>
        <dbReference type="Proteomes" id="UP001224622"/>
    </source>
</evidence>
<comment type="caution">
    <text evidence="1">The sequence shown here is derived from an EMBL/GenBank/DDBJ whole genome shotgun (WGS) entry which is preliminary data.</text>
</comment>
<proteinExistence type="predicted"/>
<name>A0AAJ1YF69_SERFO</name>
<dbReference type="RefSeq" id="WP_309048051.1">
    <property type="nucleotide sequence ID" value="NZ_JAVIGA010000023.1"/>
</dbReference>
<reference evidence="1" key="1">
    <citation type="submission" date="2023-08" db="EMBL/GenBank/DDBJ databases">
        <title>The Comparative Genomic Analysis of Yersiniaceae from Polar Regions.</title>
        <authorList>
            <person name="Goncharov A."/>
            <person name="Aslanov B."/>
            <person name="Kolodzhieva V."/>
            <person name="Azarov D."/>
            <person name="Mochov A."/>
            <person name="Lebedeva E."/>
        </authorList>
    </citation>
    <scope>NUCLEOTIDE SEQUENCE</scope>
    <source>
        <strain evidence="1">Vf</strain>
    </source>
</reference>